<evidence type="ECO:0000313" key="2">
    <source>
        <dbReference type="Proteomes" id="UP000034656"/>
    </source>
</evidence>
<proteinExistence type="predicted"/>
<name>A0A837I0T9_9BACT</name>
<dbReference type="AlphaFoldDB" id="A0A837I0T9"/>
<organism evidence="1 2">
    <name type="scientific">Candidatus Nomurabacteria bacterium GW2011_GWC2_39_41</name>
    <dbReference type="NCBI Taxonomy" id="1618754"/>
    <lineage>
        <taxon>Bacteria</taxon>
        <taxon>Candidatus Nomuraibacteriota</taxon>
    </lineage>
</organism>
<reference evidence="1 2" key="1">
    <citation type="journal article" date="2015" name="Nature">
        <title>rRNA introns, odd ribosomes, and small enigmatic genomes across a large radiation of phyla.</title>
        <authorList>
            <person name="Brown C.T."/>
            <person name="Hug L.A."/>
            <person name="Thomas B.C."/>
            <person name="Sharon I."/>
            <person name="Castelle C.J."/>
            <person name="Singh A."/>
            <person name="Wilkins M.J."/>
            <person name="Williams K.H."/>
            <person name="Banfield J.F."/>
        </authorList>
    </citation>
    <scope>NUCLEOTIDE SEQUENCE [LARGE SCALE GENOMIC DNA]</scope>
</reference>
<dbReference type="EMBL" id="LBXB01000007">
    <property type="protein sequence ID" value="KKR20165.1"/>
    <property type="molecule type" value="Genomic_DNA"/>
</dbReference>
<accession>A0A837I0T9</accession>
<protein>
    <submittedName>
        <fullName evidence="1">Uncharacterized protein</fullName>
    </submittedName>
</protein>
<comment type="caution">
    <text evidence="1">The sequence shown here is derived from an EMBL/GenBank/DDBJ whole genome shotgun (WGS) entry which is preliminary data.</text>
</comment>
<sequence length="76" mass="9085">MLRFLGNKFLRGLASVDEPISGFFKLRKIRTGKNFGFRGIYTKKEFLREKIIYVKIPPWRKTKMTIRMERKKMGAD</sequence>
<evidence type="ECO:0000313" key="1">
    <source>
        <dbReference type="EMBL" id="KKR20165.1"/>
    </source>
</evidence>
<dbReference type="Proteomes" id="UP000034656">
    <property type="component" value="Unassembled WGS sequence"/>
</dbReference>
<gene>
    <name evidence="1" type="ORF">UT51_C0007G0019</name>
</gene>